<dbReference type="Proteomes" id="UP001161325">
    <property type="component" value="Unassembled WGS sequence"/>
</dbReference>
<dbReference type="EMBL" id="BRXS01000004">
    <property type="protein sequence ID" value="GLC26193.1"/>
    <property type="molecule type" value="Genomic_DNA"/>
</dbReference>
<organism evidence="2 3">
    <name type="scientific">Roseisolibacter agri</name>
    <dbReference type="NCBI Taxonomy" id="2014610"/>
    <lineage>
        <taxon>Bacteria</taxon>
        <taxon>Pseudomonadati</taxon>
        <taxon>Gemmatimonadota</taxon>
        <taxon>Gemmatimonadia</taxon>
        <taxon>Gemmatimonadales</taxon>
        <taxon>Gemmatimonadaceae</taxon>
        <taxon>Roseisolibacter</taxon>
    </lineage>
</organism>
<dbReference type="RefSeq" id="WP_284350652.1">
    <property type="nucleotide sequence ID" value="NZ_BRXS01000004.1"/>
</dbReference>
<gene>
    <name evidence="2" type="ORF">rosag_27060</name>
</gene>
<evidence type="ECO:0000313" key="3">
    <source>
        <dbReference type="Proteomes" id="UP001161325"/>
    </source>
</evidence>
<dbReference type="AlphaFoldDB" id="A0AA37QG66"/>
<evidence type="ECO:0000256" key="1">
    <source>
        <dbReference type="SAM" id="MobiDB-lite"/>
    </source>
</evidence>
<protein>
    <submittedName>
        <fullName evidence="2">Uncharacterized protein</fullName>
    </submittedName>
</protein>
<keyword evidence="3" id="KW-1185">Reference proteome</keyword>
<reference evidence="2" key="1">
    <citation type="submission" date="2022-08" db="EMBL/GenBank/DDBJ databases">
        <title>Draft genome sequencing of Roseisolibacter agri AW1220.</title>
        <authorList>
            <person name="Tobiishi Y."/>
            <person name="Tonouchi A."/>
        </authorList>
    </citation>
    <scope>NUCLEOTIDE SEQUENCE</scope>
    <source>
        <strain evidence="2">AW1220</strain>
    </source>
</reference>
<comment type="caution">
    <text evidence="2">The sequence shown here is derived from an EMBL/GenBank/DDBJ whole genome shotgun (WGS) entry which is preliminary data.</text>
</comment>
<evidence type="ECO:0000313" key="2">
    <source>
        <dbReference type="EMBL" id="GLC26193.1"/>
    </source>
</evidence>
<sequence>MNYQLGRTLQETHTTLAPAEVLAAAKRFFAGRQGIYAAFVEKEGPTYVNLRGQGGEELIIGVQPAENGTRVSGSTYIFDQQVGRFFATLPPYPTEDRTDGSHDATGTETQP</sequence>
<name>A0AA37QG66_9BACT</name>
<feature type="region of interest" description="Disordered" evidence="1">
    <location>
        <begin position="89"/>
        <end position="111"/>
    </location>
</feature>
<accession>A0AA37QG66</accession>
<proteinExistence type="predicted"/>